<reference evidence="4" key="1">
    <citation type="submission" date="2022-12" db="EMBL/GenBank/DDBJ databases">
        <authorList>
            <person name="Petersen C."/>
        </authorList>
    </citation>
    <scope>NUCLEOTIDE SEQUENCE</scope>
    <source>
        <strain evidence="4">IBT 35673</strain>
    </source>
</reference>
<dbReference type="PANTHER" id="PTHR46082">
    <property type="entry name" value="ATP/GTP-BINDING PROTEIN-RELATED"/>
    <property type="match status" value="1"/>
</dbReference>
<organism evidence="4 5">
    <name type="scientific">Penicillium brevicompactum</name>
    <dbReference type="NCBI Taxonomy" id="5074"/>
    <lineage>
        <taxon>Eukaryota</taxon>
        <taxon>Fungi</taxon>
        <taxon>Dikarya</taxon>
        <taxon>Ascomycota</taxon>
        <taxon>Pezizomycotina</taxon>
        <taxon>Eurotiomycetes</taxon>
        <taxon>Eurotiomycetidae</taxon>
        <taxon>Eurotiales</taxon>
        <taxon>Aspergillaceae</taxon>
        <taxon>Penicillium</taxon>
    </lineage>
</organism>
<dbReference type="InterPro" id="IPR056002">
    <property type="entry name" value="DUF7580"/>
</dbReference>
<sequence>MCDTQRVVAEADVGPPLAETVADVATAFVEAINCGRPASGTLHRGLKIALAHLVAEIRSTHVLEALTRRKFLETSLREVAESLNHVLCGEYIKTRYRQSLEEVAKSQASTFPHFFSFFARPKDPPPADEVQWNKGPYPHLSLFRQLISQSDVRDLSLDELLSRDDQLLQRLIRLVKGWNTLVDDLYESTEIDEEVEPSEGDCPKPPVVETIFHREDNVRKLSESLHSSLHSNWPCQSEHHDHDGRLGLSLEAKFFLDPQWSAPKQPHDSLFMLLTGPDILQECRVCVSDYGVEQGSPACLIMHDQSRSVCLYLTTDGENRLWDKQRLARPLEVILEGESYIEMNLTELQAIIKPTYAAKRVMGVTLARCILHLFEGPWLSEGMSIDDIYVYCKVQNEQPYPQFDKVFIATKFGLDHDPSTQPRGYKIHPFPTILALGIISLEIELGEDILDIKSDPVFVSKRHKPFYVAQYLLKEIRKRFNLDSGLFSAVTFCIDRASFAQFDTLDSEALLSNQQFIDTYYKRIVRPLEQDLVNGAHWTWDQVEQLQSPSFADAGICKVFTKGAGEIPRVRLSDDLVQNEALDSVAKTPETLKHPPIRNLPRNPPMPVLEEHRVTSCQTSEDDANRANMSNKAYSSPTGSPNQLQQCHPRPLTRNDFTVAIICALRTEANAVEAIFEKYWEDDNGVYTYGKQPNDPNSYTVGMIANQNVVLAHQPRMGKASAANVAAACSMSFPNIKLALIVGVCGGVPFPGGSAEILLGDVVISKGIVQYDFGRRYPGQFRRKATVDDQPGRPGREISSLLARLETNKHRTNLQEKIATELRHMNDNPNTYSKIFYPGEAEDKLFPATYVHKHRDVSRCCGDCDDGMCEDAIDSTCAELHCDQEVLVPRSRRNIHNKPAIHFGVIASGDTVLKSGADRDLISNEAKVIAFEMEGSGVWDAIPCVIIKGVCDYADSHKNKKWQDYAATTAAVSAKAFLRHWL</sequence>
<evidence type="ECO:0000313" key="5">
    <source>
        <dbReference type="Proteomes" id="UP001147695"/>
    </source>
</evidence>
<evidence type="ECO:0008006" key="6">
    <source>
        <dbReference type="Google" id="ProtNLM"/>
    </source>
</evidence>
<dbReference type="GO" id="GO:0009116">
    <property type="term" value="P:nucleoside metabolic process"/>
    <property type="evidence" value="ECO:0007669"/>
    <property type="project" value="InterPro"/>
</dbReference>
<feature type="domain" description="DUF7580" evidence="3">
    <location>
        <begin position="214"/>
        <end position="533"/>
    </location>
</feature>
<proteinExistence type="predicted"/>
<evidence type="ECO:0000259" key="3">
    <source>
        <dbReference type="Pfam" id="PF24476"/>
    </source>
</evidence>
<reference evidence="4" key="2">
    <citation type="journal article" date="2023" name="IMA Fungus">
        <title>Comparative genomic study of the Penicillium genus elucidates a diverse pangenome and 15 lateral gene transfer events.</title>
        <authorList>
            <person name="Petersen C."/>
            <person name="Sorensen T."/>
            <person name="Nielsen M.R."/>
            <person name="Sondergaard T.E."/>
            <person name="Sorensen J.L."/>
            <person name="Fitzpatrick D.A."/>
            <person name="Frisvad J.C."/>
            <person name="Nielsen K.L."/>
        </authorList>
    </citation>
    <scope>NUCLEOTIDE SEQUENCE</scope>
    <source>
        <strain evidence="4">IBT 35673</strain>
    </source>
</reference>
<dbReference type="Proteomes" id="UP001147695">
    <property type="component" value="Unassembled WGS sequence"/>
</dbReference>
<evidence type="ECO:0000256" key="1">
    <source>
        <dbReference type="SAM" id="MobiDB-lite"/>
    </source>
</evidence>
<gene>
    <name evidence="4" type="ORF">N7452_005691</name>
</gene>
<evidence type="ECO:0000313" key="4">
    <source>
        <dbReference type="EMBL" id="KAJ5338963.1"/>
    </source>
</evidence>
<dbReference type="GO" id="GO:0003824">
    <property type="term" value="F:catalytic activity"/>
    <property type="evidence" value="ECO:0007669"/>
    <property type="project" value="InterPro"/>
</dbReference>
<dbReference type="PANTHER" id="PTHR46082:SF6">
    <property type="entry name" value="AAA+ ATPASE DOMAIN-CONTAINING PROTEIN-RELATED"/>
    <property type="match status" value="1"/>
</dbReference>
<accession>A0A9W9QPT0</accession>
<dbReference type="InterPro" id="IPR035994">
    <property type="entry name" value="Nucleoside_phosphorylase_sf"/>
</dbReference>
<dbReference type="EMBL" id="JAPZBQ010000003">
    <property type="protein sequence ID" value="KAJ5338963.1"/>
    <property type="molecule type" value="Genomic_DNA"/>
</dbReference>
<protein>
    <recommendedName>
        <fullName evidence="6">Nucleoside phosphorylase domain-containing protein</fullName>
    </recommendedName>
</protein>
<comment type="caution">
    <text evidence="4">The sequence shown here is derived from an EMBL/GenBank/DDBJ whole genome shotgun (WGS) entry which is preliminary data.</text>
</comment>
<feature type="compositionally biased region" description="Polar residues" evidence="1">
    <location>
        <begin position="627"/>
        <end position="646"/>
    </location>
</feature>
<feature type="domain" description="Nucleoside phosphorylase" evidence="2">
    <location>
        <begin position="658"/>
        <end position="781"/>
    </location>
</feature>
<dbReference type="Pfam" id="PF24476">
    <property type="entry name" value="DUF7580"/>
    <property type="match status" value="1"/>
</dbReference>
<dbReference type="AlphaFoldDB" id="A0A9W9QPT0"/>
<evidence type="ECO:0000259" key="2">
    <source>
        <dbReference type="Pfam" id="PF01048"/>
    </source>
</evidence>
<dbReference type="Pfam" id="PF01048">
    <property type="entry name" value="PNP_UDP_1"/>
    <property type="match status" value="1"/>
</dbReference>
<dbReference type="Gene3D" id="3.40.50.1580">
    <property type="entry name" value="Nucleoside phosphorylase domain"/>
    <property type="match status" value="1"/>
</dbReference>
<dbReference type="InterPro" id="IPR000845">
    <property type="entry name" value="Nucleoside_phosphorylase_d"/>
</dbReference>
<dbReference type="SUPFAM" id="SSF53167">
    <property type="entry name" value="Purine and uridine phosphorylases"/>
    <property type="match status" value="1"/>
</dbReference>
<feature type="region of interest" description="Disordered" evidence="1">
    <location>
        <begin position="618"/>
        <end position="647"/>
    </location>
</feature>
<name>A0A9W9QPT0_PENBR</name>
<dbReference type="InterPro" id="IPR053137">
    <property type="entry name" value="NLR-like"/>
</dbReference>